<keyword evidence="3" id="KW-1185">Reference proteome</keyword>
<accession>A0A108UAZ2</accession>
<feature type="compositionally biased region" description="Gly residues" evidence="1">
    <location>
        <begin position="1"/>
        <end position="22"/>
    </location>
</feature>
<proteinExistence type="predicted"/>
<sequence length="61" mass="5848">MSGHGGVGARTGQQPHGGGAQQGGKFHGRSLGGAVSEDPGRPGPAATDADDAIDAPTVTAR</sequence>
<organism evidence="2 3">
    <name type="scientific">Lysobacter capsici AZ78</name>
    <dbReference type="NCBI Taxonomy" id="1444315"/>
    <lineage>
        <taxon>Bacteria</taxon>
        <taxon>Pseudomonadati</taxon>
        <taxon>Pseudomonadota</taxon>
        <taxon>Gammaproteobacteria</taxon>
        <taxon>Lysobacterales</taxon>
        <taxon>Lysobacteraceae</taxon>
        <taxon>Lysobacter</taxon>
    </lineage>
</organism>
<evidence type="ECO:0000313" key="2">
    <source>
        <dbReference type="EMBL" id="KWS05759.1"/>
    </source>
</evidence>
<comment type="caution">
    <text evidence="2">The sequence shown here is derived from an EMBL/GenBank/DDBJ whole genome shotgun (WGS) entry which is preliminary data.</text>
</comment>
<protein>
    <submittedName>
        <fullName evidence="2">Uncharacterized protein</fullName>
    </submittedName>
</protein>
<name>A0A108UAZ2_9GAMM</name>
<dbReference type="Proteomes" id="UP000023435">
    <property type="component" value="Unassembled WGS sequence"/>
</dbReference>
<evidence type="ECO:0000313" key="3">
    <source>
        <dbReference type="Proteomes" id="UP000023435"/>
    </source>
</evidence>
<reference evidence="2 3" key="1">
    <citation type="journal article" date="2014" name="Genome Announc.">
        <title>Draft Genome Sequence of Lysobacter capsici AZ78, a Bacterium Antagonistic to Plant-Pathogenic Oomycetes.</title>
        <authorList>
            <person name="Puopolo G."/>
            <person name="Sonego P."/>
            <person name="Engelen K."/>
            <person name="Pertot I."/>
        </authorList>
    </citation>
    <scope>NUCLEOTIDE SEQUENCE [LARGE SCALE GENOMIC DNA]</scope>
    <source>
        <strain evidence="2 3">AZ78</strain>
    </source>
</reference>
<dbReference type="AlphaFoldDB" id="A0A108UAZ2"/>
<feature type="region of interest" description="Disordered" evidence="1">
    <location>
        <begin position="1"/>
        <end position="61"/>
    </location>
</feature>
<dbReference type="EMBL" id="JAJA02000001">
    <property type="protein sequence ID" value="KWS05759.1"/>
    <property type="molecule type" value="Genomic_DNA"/>
</dbReference>
<evidence type="ECO:0000256" key="1">
    <source>
        <dbReference type="SAM" id="MobiDB-lite"/>
    </source>
</evidence>
<gene>
    <name evidence="2" type="ORF">AZ78_3311</name>
</gene>